<proteinExistence type="predicted"/>
<feature type="chain" id="PRO_5037819591" description="Secreted protein" evidence="1">
    <location>
        <begin position="30"/>
        <end position="150"/>
    </location>
</feature>
<organism evidence="2 3">
    <name type="scientific">Actinomadura barringtoniae</name>
    <dbReference type="NCBI Taxonomy" id="1427535"/>
    <lineage>
        <taxon>Bacteria</taxon>
        <taxon>Bacillati</taxon>
        <taxon>Actinomycetota</taxon>
        <taxon>Actinomycetes</taxon>
        <taxon>Streptosporangiales</taxon>
        <taxon>Thermomonosporaceae</taxon>
        <taxon>Actinomadura</taxon>
    </lineage>
</organism>
<gene>
    <name evidence="2" type="ORF">J4573_12010</name>
</gene>
<accession>A0A939T3A3</accession>
<evidence type="ECO:0000313" key="3">
    <source>
        <dbReference type="Proteomes" id="UP000669179"/>
    </source>
</evidence>
<dbReference type="EMBL" id="JAGEOJ010000004">
    <property type="protein sequence ID" value="MBO2447818.1"/>
    <property type="molecule type" value="Genomic_DNA"/>
</dbReference>
<protein>
    <recommendedName>
        <fullName evidence="4">Secreted protein</fullName>
    </recommendedName>
</protein>
<name>A0A939T3A3_9ACTN</name>
<dbReference type="RefSeq" id="WP_208255446.1">
    <property type="nucleotide sequence ID" value="NZ_JAGEOJ010000004.1"/>
</dbReference>
<reference evidence="2" key="1">
    <citation type="submission" date="2021-03" db="EMBL/GenBank/DDBJ databases">
        <authorList>
            <person name="Kanchanasin P."/>
            <person name="Saeng-In P."/>
            <person name="Phongsopitanun W."/>
            <person name="Yuki M."/>
            <person name="Kudo T."/>
            <person name="Ohkuma M."/>
            <person name="Tanasupawat S."/>
        </authorList>
    </citation>
    <scope>NUCLEOTIDE SEQUENCE</scope>
    <source>
        <strain evidence="2">GKU 128</strain>
    </source>
</reference>
<dbReference type="AlphaFoldDB" id="A0A939T3A3"/>
<evidence type="ECO:0000313" key="2">
    <source>
        <dbReference type="EMBL" id="MBO2447818.1"/>
    </source>
</evidence>
<evidence type="ECO:0000256" key="1">
    <source>
        <dbReference type="SAM" id="SignalP"/>
    </source>
</evidence>
<feature type="signal peptide" evidence="1">
    <location>
        <begin position="1"/>
        <end position="29"/>
    </location>
</feature>
<keyword evidence="1" id="KW-0732">Signal</keyword>
<sequence>MNRSKTLRIAGTLGAAVALAAALEGTASAAPAWSSSYPTWGDAKCSSPTSLSDSKHVIITCLRYDSNWAEPYTIVMNSNSSDRLLPKSQPGYSLLGHSVCDAGGIGKQSTKYCLGPKLSLAKGCNSWPAYTYYTWYTDKYQYSPEVNLCG</sequence>
<evidence type="ECO:0008006" key="4">
    <source>
        <dbReference type="Google" id="ProtNLM"/>
    </source>
</evidence>
<dbReference type="Proteomes" id="UP000669179">
    <property type="component" value="Unassembled WGS sequence"/>
</dbReference>
<comment type="caution">
    <text evidence="2">The sequence shown here is derived from an EMBL/GenBank/DDBJ whole genome shotgun (WGS) entry which is preliminary data.</text>
</comment>
<keyword evidence="3" id="KW-1185">Reference proteome</keyword>